<feature type="domain" description="AAA+ ATPase" evidence="9">
    <location>
        <begin position="1694"/>
        <end position="1929"/>
    </location>
</feature>
<keyword evidence="6" id="KW-0067">ATP-binding</keyword>
<evidence type="ECO:0000259" key="9">
    <source>
        <dbReference type="SMART" id="SM00382"/>
    </source>
</evidence>
<proteinExistence type="inferred from homology"/>
<dbReference type="SUPFAM" id="SSF52540">
    <property type="entry name" value="P-loop containing nucleoside triphosphate hydrolases"/>
    <property type="match status" value="4"/>
</dbReference>
<comment type="subcellular location">
    <subcellularLocation>
        <location evidence="1">Plastid</location>
        <location evidence="1">Chloroplast</location>
    </subcellularLocation>
</comment>
<comment type="similarity">
    <text evidence="2">Belongs to the CbxX/CfxQ family.</text>
</comment>
<keyword evidence="4" id="KW-0934">Plastid</keyword>
<dbReference type="FunFam" id="3.40.50.300:FF:000216">
    <property type="entry name" value="Type VII secretion ATPase EccA"/>
    <property type="match status" value="2"/>
</dbReference>
<evidence type="ECO:0000256" key="6">
    <source>
        <dbReference type="ARBA" id="ARBA00022840"/>
    </source>
</evidence>
<reference evidence="11" key="1">
    <citation type="journal article" date="2019" name="Nat. Commun.">
        <title>Expansion of phycobilisome linker gene families in mesophilic red algae.</title>
        <authorList>
            <person name="Lee J."/>
            <person name="Kim D."/>
            <person name="Bhattacharya D."/>
            <person name="Yoon H.S."/>
        </authorList>
    </citation>
    <scope>NUCLEOTIDE SEQUENCE [LARGE SCALE GENOMIC DNA]</scope>
    <source>
        <strain evidence="11">CCMP 1328</strain>
    </source>
</reference>
<dbReference type="GO" id="GO:0009507">
    <property type="term" value="C:chloroplast"/>
    <property type="evidence" value="ECO:0007669"/>
    <property type="project" value="UniProtKB-SubCell"/>
</dbReference>
<dbReference type="Gene3D" id="1.10.8.60">
    <property type="match status" value="2"/>
</dbReference>
<organism evidence="10 11">
    <name type="scientific">Porphyridium purpureum</name>
    <name type="common">Red alga</name>
    <name type="synonym">Porphyridium cruentum</name>
    <dbReference type="NCBI Taxonomy" id="35688"/>
    <lineage>
        <taxon>Eukaryota</taxon>
        <taxon>Rhodophyta</taxon>
        <taxon>Bangiophyceae</taxon>
        <taxon>Porphyridiales</taxon>
        <taxon>Porphyridiaceae</taxon>
        <taxon>Porphyridium</taxon>
    </lineage>
</organism>
<accession>A0A5J4YPG7</accession>
<dbReference type="InterPro" id="IPR027417">
    <property type="entry name" value="P-loop_NTPase"/>
</dbReference>
<evidence type="ECO:0000256" key="1">
    <source>
        <dbReference type="ARBA" id="ARBA00004229"/>
    </source>
</evidence>
<keyword evidence="5" id="KW-0547">Nucleotide-binding</keyword>
<dbReference type="InterPro" id="IPR000641">
    <property type="entry name" value="CbxX/CfxQ"/>
</dbReference>
<dbReference type="FunFam" id="1.10.8.60:FF:000160">
    <property type="entry name" value="WGS project CABT00000000 data, contig 2.55"/>
    <property type="match status" value="1"/>
</dbReference>
<feature type="region of interest" description="Disordered" evidence="8">
    <location>
        <begin position="1"/>
        <end position="77"/>
    </location>
</feature>
<dbReference type="OrthoDB" id="575at2759"/>
<keyword evidence="11" id="KW-1185">Reference proteome</keyword>
<dbReference type="InterPro" id="IPR047187">
    <property type="entry name" value="SF1_C_Upf1"/>
</dbReference>
<feature type="domain" description="AAA+ ATPase" evidence="9">
    <location>
        <begin position="563"/>
        <end position="936"/>
    </location>
</feature>
<dbReference type="OMA" id="GNMETFM"/>
<name>A0A5J4YPG7_PORPP</name>
<dbReference type="InterPro" id="IPR003593">
    <property type="entry name" value="AAA+_ATPase"/>
</dbReference>
<dbReference type="Gene3D" id="3.40.50.300">
    <property type="entry name" value="P-loop containing nucleotide triphosphate hydrolases"/>
    <property type="match status" value="6"/>
</dbReference>
<dbReference type="InterPro" id="IPR041679">
    <property type="entry name" value="DNA2/NAM7-like_C"/>
</dbReference>
<dbReference type="GO" id="GO:0005524">
    <property type="term" value="F:ATP binding"/>
    <property type="evidence" value="ECO:0007669"/>
    <property type="project" value="UniProtKB-KW"/>
</dbReference>
<dbReference type="FunFam" id="3.40.50.300:FF:001660">
    <property type="entry name" value="NF-X1 finger and helicase protein, putative"/>
    <property type="match status" value="1"/>
</dbReference>
<gene>
    <name evidence="10" type="ORF">FVE85_9132</name>
</gene>
<comment type="caution">
    <text evidence="10">The sequence shown here is derived from an EMBL/GenBank/DDBJ whole genome shotgun (WGS) entry which is preliminary data.</text>
</comment>
<evidence type="ECO:0000256" key="5">
    <source>
        <dbReference type="ARBA" id="ARBA00022741"/>
    </source>
</evidence>
<protein>
    <submittedName>
        <fullName evidence="10">NFX1-type zinc finger-containing protein 1</fullName>
    </submittedName>
</protein>
<feature type="domain" description="AAA+ ATPase" evidence="9">
    <location>
        <begin position="2313"/>
        <end position="2492"/>
    </location>
</feature>
<feature type="coiled-coil region" evidence="7">
    <location>
        <begin position="1253"/>
        <end position="1380"/>
    </location>
</feature>
<dbReference type="PANTHER" id="PTHR43392">
    <property type="entry name" value="AAA-TYPE ATPASE FAMILY PROTEIN / ANKYRIN REPEAT FAMILY PROTEIN"/>
    <property type="match status" value="1"/>
</dbReference>
<dbReference type="CDD" id="cd18808">
    <property type="entry name" value="SF1_C_Upf1"/>
    <property type="match status" value="1"/>
</dbReference>
<dbReference type="PANTHER" id="PTHR43392:SF2">
    <property type="entry name" value="AAA-TYPE ATPASE FAMILY PROTEIN _ ANKYRIN REPEAT FAMILY PROTEIN"/>
    <property type="match status" value="1"/>
</dbReference>
<dbReference type="InterPro" id="IPR041627">
    <property type="entry name" value="AAA_lid_6"/>
</dbReference>
<evidence type="ECO:0000256" key="4">
    <source>
        <dbReference type="ARBA" id="ARBA00022640"/>
    </source>
</evidence>
<evidence type="ECO:0000256" key="3">
    <source>
        <dbReference type="ARBA" id="ARBA00022528"/>
    </source>
</evidence>
<dbReference type="InterPro" id="IPR041677">
    <property type="entry name" value="DNA2/NAM7_AAA_11"/>
</dbReference>
<keyword evidence="7" id="KW-0175">Coiled coil</keyword>
<keyword evidence="3" id="KW-0150">Chloroplast</keyword>
<dbReference type="EMBL" id="VRMN01000008">
    <property type="protein sequence ID" value="KAA8492860.1"/>
    <property type="molecule type" value="Genomic_DNA"/>
</dbReference>
<dbReference type="GO" id="GO:0016887">
    <property type="term" value="F:ATP hydrolysis activity"/>
    <property type="evidence" value="ECO:0007669"/>
    <property type="project" value="InterPro"/>
</dbReference>
<dbReference type="InterPro" id="IPR050773">
    <property type="entry name" value="CbxX/CfxQ_RuBisCO_ESX"/>
</dbReference>
<evidence type="ECO:0000313" key="11">
    <source>
        <dbReference type="Proteomes" id="UP000324585"/>
    </source>
</evidence>
<dbReference type="PRINTS" id="PR00819">
    <property type="entry name" value="CBXCFQXSUPER"/>
</dbReference>
<dbReference type="SMART" id="SM00382">
    <property type="entry name" value="AAA"/>
    <property type="match status" value="4"/>
</dbReference>
<dbReference type="Proteomes" id="UP000324585">
    <property type="component" value="Unassembled WGS sequence"/>
</dbReference>
<dbReference type="Pfam" id="PF17866">
    <property type="entry name" value="AAA_lid_6"/>
    <property type="match status" value="1"/>
</dbReference>
<dbReference type="Pfam" id="PF00004">
    <property type="entry name" value="AAA"/>
    <property type="match status" value="3"/>
</dbReference>
<feature type="domain" description="AAA+ ATPase" evidence="9">
    <location>
        <begin position="2026"/>
        <end position="2171"/>
    </location>
</feature>
<dbReference type="GO" id="GO:0004386">
    <property type="term" value="F:helicase activity"/>
    <property type="evidence" value="ECO:0007669"/>
    <property type="project" value="InterPro"/>
</dbReference>
<dbReference type="Pfam" id="PF13087">
    <property type="entry name" value="AAA_12"/>
    <property type="match status" value="1"/>
</dbReference>
<dbReference type="CDD" id="cd00009">
    <property type="entry name" value="AAA"/>
    <property type="match status" value="1"/>
</dbReference>
<evidence type="ECO:0000256" key="2">
    <source>
        <dbReference type="ARBA" id="ARBA00010378"/>
    </source>
</evidence>
<dbReference type="InterPro" id="IPR003959">
    <property type="entry name" value="ATPase_AAA_core"/>
</dbReference>
<dbReference type="Pfam" id="PF13086">
    <property type="entry name" value="AAA_11"/>
    <property type="match status" value="1"/>
</dbReference>
<sequence length="2690" mass="299309">MSGRGKRGDAGSGRGGRRANEHGWDAKISAPGDGSPAAGPSSVRRSETRQGSAIARGGETLAARVSPADVRAPASRPGLNSPWRRFFDRAMKDQTFTFENTASVQKFVDACVGFSDEVDLLFRLASPAENGERLLRDVVLRAVNVADLLPLLGKFGGDQLAFGLAKQHVNKMLEHMLRAGLPGRLLEALKTGTISKPLDLSVVSWFTVRLAACSNEARVDAALCSLKDELLTRDAPLSNRLKNLFASSEVDDTLILEAAHVVLDDTRFRPGGRHDNDAVDFRLIRIVPTIEELNSPLEPYLPRQVDNPSEAALQERQFRLLREDFLCPIRDTLREMARNPKKHQHHVFTDVQCVGIELGRQPCLEFAFRFPRSAYAAQLCRKAGKNDMKKKRDLVEFWQSKRGLRVLPRDSLVCLVCSENTVQEVFVVQRPPSAADPSRMSEWEFFDQHGPTPSVGLVMHGNSEASCVRLARFLKNVGRGVLPGWRLIEAGQSLFSYGPVLRSLQGQACVALAEELVYKQEPKAATYLAHVKVEDEIERIEAQAGFKLDERQRDALRMACNVRCSVTVGGPGSGKSFFGVCLADIICRNTSKKVLCITYTNHALDDFLGDLVKQGITSIVRVGGRASKEVAKFNLRDLARARCGGAGKAYGGCPSVEEIRARRHYRALKHTERGVLQSLEDTGEELRNLNAARSAHVSWETLKDWLCSEYPEAYAELCIDGLVESEGYSMVGKDGKKVQSSSLFRRWIAGEDRGPLFGSSSPLRESSVWKMNLADRKVQVDQWCDERAQDVQYRCAVDLLRLQDLRRDMTLVGEWLDRQVLMDARIIACTTTGAAKYRALLEECNISVVIVEEAGEVLEANTLAALQEKTEHLIMIGDHQQLRPKLQSYKLSTGSREGYNFNVSLFERLVLSSHIEHGELNVQHRMRPEISVLIKPSYPDQEDGPGTQKRESIRGVSSNVMFIDHDHQEDSSQVAGGEEDATLKANAYEVEMVVAVVRYLLQNGYRPDEIVVLTPYLAQLYALSAALAADPMTGGAFLDDRDREDFDAHSISSPGSGSDTLGSDASMFEEKRRSVRVATVDNYQGEESRIVVASLVRCNRYGSIGFLSEPERVNVLLSRARDGLIIFGSARTLRNAYNTYGRQIWTNLLDRMQQEKQILRCFPARCQEHGIRPDVPLLSRAAFDHWCPAGGCLRDCRLRLPCGHDCPLKCHGFDRMHTHVKCMETTTKYCDKGHLFESLCGAPVDASRQCRTCAELAQLVKQAKQEMVKLRKEHLRIQEAAALKRTKAQAEAADLRRRIDALEAEEAAILKQTVDKLELKKLREELEARKSMQTLDTIMHEADAREPVERAIQQELIRRKEEALRKLKEVRKQLELLKVKEAASAMSLSELNKETKLALEKIEMKEWHVAVAMGSKQGQLLQAVLTRSLRRKIFDAVSSPNGAKLCRQVLDETNDEDFQSGLYFLSAELKGLISALRSVDAQDSGAKRVFPNGVLPPVLCNVREMLRKNDYVGAVQLLRSSAADDCTTSSSARLVKEMLTMLCELQLGCMPSDVRVHGLHEQVRQIESSCESALYYVTRALFEKHGDHVLDAYGFALSGIACSNGLMDLFPECLDIACSIIAALESRMDAVLAKQGAGSEERREAEEFKRRAGQCPALKAAMELVGCRKVKHKLLELKDLVTLAMERGDDLSRKQFNAMFYGNPGVGKTTVARIYASVLFELGILPGNIFEETTGSKLLRGGVAELRRALDRVRDDGVSPIPRGARVETDVLEKGAWVPGRVTFSALTGNDMHIQFDEKELGSTSVFARNRVRWVEKAGVLFIDEAYQLKPTKNSIGAQILDTLLTEMQECRGKLVVVFAGYKKEMEDLLEYNEGLLSRFHAVYDFEDFTDEELYIIMESRFRSLKNYKLPDPKHMRIASRRIGKGRGHVGFGNARAVRSFVEVVQEKQAGRIVEVRGKGGNPDAFEFVREDLLGPHVQSMLDSATFKELQNQIGLRMVKESMSTLFQVLQTNAELEEAEKPMKGVLLNRLFVGNPGTGKTTCAKLYGRMLKELGLLSKGDLIVKNPSDFIGSVLGESEKKTRAILENSKGCVLFIDQAYGLGPSKSKIGGMSWSEDPYKRAVLDTLVAEVQGVPGDDRCVLMCGYTKEMDDFIRYSNPGLKRRFQADEPFVFEDYNDTELCQILLKMAKEKKVVVCPEALRKAVERLAKDRMKPNFGNGGAVATLIQAAAQRAEKRMQHLGPVERAAANELLAQDFVPEQDEAAAARAADPLIVLDGLIGCNSVRNQLSDIQALVRDAERHGRDPMESIELNFKFVGPPGTGKSTVARRMGEMFEALGLLADGKTFVQCSASDLQTRYVGQAGNVTREKFEAARGGVLFIDEAYRLYDPSGRSFMKETVDEIVNLLTEDAYKGKMVVVFAGYEAKIEEMMSKVNPGLKSRVTQTIRFDVLDASNTWQLLQMQLKKAGKSLDHEAKAKGIVFAELLVTSPGFANGHDVDLWCKRVLRECVRRGSSSTPLAANPVPMENVVEKDEYGSEPAIDDNDEDDSMLAALEAACVALGYDRDLPSRQKLQNMLALIQAGGPFDEEILEYVRKDTGADKAVVERVLRAQVSSVLCSISARNRFEISEILRLEALEEVEREKERAKMAANQLQLKSIGVCPAGYSWCPEGDGWRCAGRSHFIYSSKLN</sequence>
<evidence type="ECO:0000256" key="8">
    <source>
        <dbReference type="SAM" id="MobiDB-lite"/>
    </source>
</evidence>
<evidence type="ECO:0000313" key="10">
    <source>
        <dbReference type="EMBL" id="KAA8492860.1"/>
    </source>
</evidence>
<evidence type="ECO:0000256" key="7">
    <source>
        <dbReference type="SAM" id="Coils"/>
    </source>
</evidence>